<dbReference type="Pfam" id="PF13177">
    <property type="entry name" value="DNA_pol3_delta2"/>
    <property type="match status" value="1"/>
</dbReference>
<dbReference type="GO" id="GO:0006261">
    <property type="term" value="P:DNA-templated DNA replication"/>
    <property type="evidence" value="ECO:0007669"/>
    <property type="project" value="TreeGrafter"/>
</dbReference>
<gene>
    <name evidence="2" type="primary">holB</name>
    <name evidence="2" type="ORF">NMK_0580</name>
</gene>
<evidence type="ECO:0000313" key="3">
    <source>
        <dbReference type="Proteomes" id="UP000245081"/>
    </source>
</evidence>
<name>A0A2R5F3I3_9PROT</name>
<dbReference type="SUPFAM" id="SSF52540">
    <property type="entry name" value="P-loop containing nucleoside triphosphate hydrolases"/>
    <property type="match status" value="1"/>
</dbReference>
<evidence type="ECO:0000256" key="1">
    <source>
        <dbReference type="SAM" id="MobiDB-lite"/>
    </source>
</evidence>
<dbReference type="Gene3D" id="3.40.50.300">
    <property type="entry name" value="P-loop containing nucleotide triphosphate hydrolases"/>
    <property type="match status" value="1"/>
</dbReference>
<sequence length="343" mass="37411">MALDKPAIFPWQSALWQRLMGMRDRLPHAFLLHGRQGVGKLAFAQAMAASLLCESPQPDGVACGACLSCGWLAQGNHPDFRQVEPEDRSEGDDEAGEGSAPKAKKKSRFITVDQIRALGDLVGLSSHRHGLRVIILQPAETLNANAANALLKVLEEPPPATAFILLTHQLQRLLPTILSRCHKVAMPVPNKDESLAWLRAQGLADPAFGLAFTGGTPLAALEADTVEVREEVESLTQHLKKGGRIDALSVGWARGDFATAIDILQKWMYDLSSLILAGSVRYFPEHQSTLQGIAKSVDLPRLLDFQRTLAEARAQASHPLNVELQLEALLLRYAQLFPSPARP</sequence>
<dbReference type="GO" id="GO:0003887">
    <property type="term" value="F:DNA-directed DNA polymerase activity"/>
    <property type="evidence" value="ECO:0007669"/>
    <property type="project" value="UniProtKB-EC"/>
</dbReference>
<dbReference type="GO" id="GO:0008408">
    <property type="term" value="F:3'-5' exonuclease activity"/>
    <property type="evidence" value="ECO:0007669"/>
    <property type="project" value="InterPro"/>
</dbReference>
<dbReference type="GO" id="GO:0009360">
    <property type="term" value="C:DNA polymerase III complex"/>
    <property type="evidence" value="ECO:0007669"/>
    <property type="project" value="TreeGrafter"/>
</dbReference>
<dbReference type="PANTHER" id="PTHR11669:SF8">
    <property type="entry name" value="DNA POLYMERASE III SUBUNIT DELTA"/>
    <property type="match status" value="1"/>
</dbReference>
<keyword evidence="2" id="KW-0548">Nucleotidyltransferase</keyword>
<feature type="region of interest" description="Disordered" evidence="1">
    <location>
        <begin position="80"/>
        <end position="105"/>
    </location>
</feature>
<dbReference type="InterPro" id="IPR050238">
    <property type="entry name" value="DNA_Rep/Repair_Clamp_Loader"/>
</dbReference>
<accession>A0A2R5F3I3</accession>
<proteinExistence type="predicted"/>
<organism evidence="2 3">
    <name type="scientific">Novimethylophilus kurashikiensis</name>
    <dbReference type="NCBI Taxonomy" id="1825523"/>
    <lineage>
        <taxon>Bacteria</taxon>
        <taxon>Pseudomonadati</taxon>
        <taxon>Pseudomonadota</taxon>
        <taxon>Betaproteobacteria</taxon>
        <taxon>Nitrosomonadales</taxon>
        <taxon>Methylophilaceae</taxon>
        <taxon>Novimethylophilus</taxon>
    </lineage>
</organism>
<dbReference type="EC" id="2.7.7.7" evidence="2"/>
<keyword evidence="2" id="KW-0808">Transferase</keyword>
<dbReference type="InterPro" id="IPR004622">
    <property type="entry name" value="DNA_pol_HolB"/>
</dbReference>
<evidence type="ECO:0000313" key="2">
    <source>
        <dbReference type="EMBL" id="GBG13042.1"/>
    </source>
</evidence>
<dbReference type="RefSeq" id="WP_109014253.1">
    <property type="nucleotide sequence ID" value="NZ_BDOQ01000002.1"/>
</dbReference>
<dbReference type="AlphaFoldDB" id="A0A2R5F3I3"/>
<dbReference type="OrthoDB" id="9811073at2"/>
<dbReference type="Proteomes" id="UP000245081">
    <property type="component" value="Unassembled WGS sequence"/>
</dbReference>
<protein>
    <submittedName>
        <fullName evidence="2">DNA polymerase III subunit delta</fullName>
        <ecNumber evidence="2">2.7.7.7</ecNumber>
    </submittedName>
</protein>
<keyword evidence="3" id="KW-1185">Reference proteome</keyword>
<comment type="caution">
    <text evidence="2">The sequence shown here is derived from an EMBL/GenBank/DDBJ whole genome shotgun (WGS) entry which is preliminary data.</text>
</comment>
<dbReference type="InterPro" id="IPR027417">
    <property type="entry name" value="P-loop_NTPase"/>
</dbReference>
<dbReference type="EMBL" id="BDOQ01000002">
    <property type="protein sequence ID" value="GBG13042.1"/>
    <property type="molecule type" value="Genomic_DNA"/>
</dbReference>
<reference evidence="2 3" key="1">
    <citation type="journal article" date="2018" name="Environ. Microbiol.">
        <title>Isolation and genomic characterization of Novimethylophilus kurashikiensis gen. nov. sp. nov., a new lanthanide-dependent methylotrophic species of Methylophilaceae.</title>
        <authorList>
            <person name="Lv H."/>
            <person name="Sahin N."/>
            <person name="Tani A."/>
        </authorList>
    </citation>
    <scope>NUCLEOTIDE SEQUENCE [LARGE SCALE GENOMIC DNA]</scope>
    <source>
        <strain evidence="2 3">La2-4</strain>
    </source>
</reference>
<dbReference type="PANTHER" id="PTHR11669">
    <property type="entry name" value="REPLICATION FACTOR C / DNA POLYMERASE III GAMMA-TAU SUBUNIT"/>
    <property type="match status" value="1"/>
</dbReference>
<dbReference type="NCBIfam" id="TIGR00678">
    <property type="entry name" value="holB"/>
    <property type="match status" value="1"/>
</dbReference>